<feature type="domain" description="TNase-like" evidence="3">
    <location>
        <begin position="38"/>
        <end position="165"/>
    </location>
</feature>
<proteinExistence type="predicted"/>
<evidence type="ECO:0000256" key="2">
    <source>
        <dbReference type="SAM" id="SignalP"/>
    </source>
</evidence>
<organism evidence="4 5">
    <name type="scientific">Thermopolyspora flexuosa</name>
    <dbReference type="NCBI Taxonomy" id="103836"/>
    <lineage>
        <taxon>Bacteria</taxon>
        <taxon>Bacillati</taxon>
        <taxon>Actinomycetota</taxon>
        <taxon>Actinomycetes</taxon>
        <taxon>Streptosporangiales</taxon>
        <taxon>Streptosporangiaceae</taxon>
        <taxon>Thermopolyspora</taxon>
    </lineage>
</organism>
<dbReference type="SMART" id="SM00318">
    <property type="entry name" value="SNc"/>
    <property type="match status" value="1"/>
</dbReference>
<evidence type="ECO:0000256" key="1">
    <source>
        <dbReference type="SAM" id="MobiDB-lite"/>
    </source>
</evidence>
<name>A0A543IUV1_9ACTN</name>
<dbReference type="PROSITE" id="PS50830">
    <property type="entry name" value="TNASE_3"/>
    <property type="match status" value="1"/>
</dbReference>
<dbReference type="EMBL" id="VFPQ01000001">
    <property type="protein sequence ID" value="TQM74342.1"/>
    <property type="molecule type" value="Genomic_DNA"/>
</dbReference>
<dbReference type="RefSeq" id="WP_142258530.1">
    <property type="nucleotide sequence ID" value="NZ_BMPV01000006.1"/>
</dbReference>
<keyword evidence="5" id="KW-1185">Reference proteome</keyword>
<dbReference type="InterPro" id="IPR035437">
    <property type="entry name" value="SNase_OB-fold_sf"/>
</dbReference>
<dbReference type="Gene3D" id="2.40.50.90">
    <property type="match status" value="1"/>
</dbReference>
<dbReference type="OrthoDB" id="5241375at2"/>
<feature type="chain" id="PRO_5038465410" evidence="2">
    <location>
        <begin position="23"/>
        <end position="262"/>
    </location>
</feature>
<feature type="region of interest" description="Disordered" evidence="1">
    <location>
        <begin position="174"/>
        <end position="262"/>
    </location>
</feature>
<dbReference type="Proteomes" id="UP000319213">
    <property type="component" value="Unassembled WGS sequence"/>
</dbReference>
<feature type="signal peptide" evidence="2">
    <location>
        <begin position="1"/>
        <end position="22"/>
    </location>
</feature>
<comment type="caution">
    <text evidence="4">The sequence shown here is derived from an EMBL/GenBank/DDBJ whole genome shotgun (WGS) entry which is preliminary data.</text>
</comment>
<dbReference type="SUPFAM" id="SSF50199">
    <property type="entry name" value="Staphylococcal nuclease"/>
    <property type="match status" value="1"/>
</dbReference>
<sequence length="262" mass="27212">MNRTARLSAAACALAVTAPILAATPADAAAARPHLPKGTITAKVAKIVSGDTLDVRYQGGIRRVRLLGVDTPDPGRCWSREATARTAALLKAGRGVYLLRDKRLRDSSGRYLYYAWTPSGTFVNRNLVRYGFGRVVSVKLNVRYLPALRSDQAKAKQERLRIWSGRCGPLGRVGTGGAAGTGGSGASGASGKASGGSGKASGGTGSGGSGKASSGKGSGGLDPRFRTCAEANAAGYGPYVRGRDPEYSWYQDRDGDGVVCER</sequence>
<dbReference type="InterPro" id="IPR016071">
    <property type="entry name" value="Staphylococal_nuclease_OB-fold"/>
</dbReference>
<evidence type="ECO:0000259" key="3">
    <source>
        <dbReference type="PROSITE" id="PS50830"/>
    </source>
</evidence>
<gene>
    <name evidence="4" type="ORF">FHX40_1012</name>
</gene>
<reference evidence="4 5" key="1">
    <citation type="submission" date="2019-06" db="EMBL/GenBank/DDBJ databases">
        <title>Sequencing the genomes of 1000 actinobacteria strains.</title>
        <authorList>
            <person name="Klenk H.-P."/>
        </authorList>
    </citation>
    <scope>NUCLEOTIDE SEQUENCE [LARGE SCALE GENOMIC DNA]</scope>
    <source>
        <strain evidence="4 5">DSM 43186</strain>
    </source>
</reference>
<protein>
    <submittedName>
        <fullName evidence="4">Micrococcal nuclease</fullName>
    </submittedName>
</protein>
<dbReference type="SMART" id="SM00894">
    <property type="entry name" value="Excalibur"/>
    <property type="match status" value="1"/>
</dbReference>
<feature type="compositionally biased region" description="Basic and acidic residues" evidence="1">
    <location>
        <begin position="241"/>
        <end position="262"/>
    </location>
</feature>
<dbReference type="Pfam" id="PF00565">
    <property type="entry name" value="SNase"/>
    <property type="match status" value="1"/>
</dbReference>
<dbReference type="AlphaFoldDB" id="A0A543IUV1"/>
<dbReference type="InterPro" id="IPR008613">
    <property type="entry name" value="Excalibur_Ca-bd_domain"/>
</dbReference>
<evidence type="ECO:0000313" key="5">
    <source>
        <dbReference type="Proteomes" id="UP000319213"/>
    </source>
</evidence>
<evidence type="ECO:0000313" key="4">
    <source>
        <dbReference type="EMBL" id="TQM74342.1"/>
    </source>
</evidence>
<feature type="compositionally biased region" description="Gly residues" evidence="1">
    <location>
        <begin position="174"/>
        <end position="220"/>
    </location>
</feature>
<keyword evidence="2" id="KW-0732">Signal</keyword>
<accession>A0A543IUV1</accession>
<dbReference type="Pfam" id="PF05901">
    <property type="entry name" value="Excalibur"/>
    <property type="match status" value="1"/>
</dbReference>